<dbReference type="GO" id="GO:0006508">
    <property type="term" value="P:proteolysis"/>
    <property type="evidence" value="ECO:0007669"/>
    <property type="project" value="UniProtKB-KW"/>
</dbReference>
<gene>
    <name evidence="11" type="ORF">SAMN05216233_1376</name>
</gene>
<reference evidence="11 12" key="1">
    <citation type="submission" date="2016-10" db="EMBL/GenBank/DDBJ databases">
        <authorList>
            <person name="de Groot N.N."/>
        </authorList>
    </citation>
    <scope>NUCLEOTIDE SEQUENCE [LARGE SCALE GENOMIC DNA]</scope>
    <source>
        <strain evidence="11 12">AA1</strain>
    </source>
</reference>
<evidence type="ECO:0000313" key="11">
    <source>
        <dbReference type="EMBL" id="SCY90053.1"/>
    </source>
</evidence>
<dbReference type="EC" id="3.4.11.-" evidence="10"/>
<dbReference type="PANTHER" id="PTHR28570">
    <property type="entry name" value="ASPARTYL AMINOPEPTIDASE"/>
    <property type="match status" value="1"/>
</dbReference>
<proteinExistence type="inferred from homology"/>
<evidence type="ECO:0000256" key="6">
    <source>
        <dbReference type="ARBA" id="ARBA00022801"/>
    </source>
</evidence>
<keyword evidence="5 9" id="KW-0479">Metal-binding</keyword>
<dbReference type="STRING" id="419481.SAMN05216233_1376"/>
<dbReference type="Pfam" id="PF02127">
    <property type="entry name" value="Peptidase_M18"/>
    <property type="match status" value="1"/>
</dbReference>
<keyword evidence="6 9" id="KW-0378">Hydrolase</keyword>
<dbReference type="Gene3D" id="2.30.250.10">
    <property type="entry name" value="Aminopeptidase i, Domain 2"/>
    <property type="match status" value="1"/>
</dbReference>
<keyword evidence="4 9" id="KW-0645">Protease</keyword>
<evidence type="ECO:0000256" key="10">
    <source>
        <dbReference type="RuleBase" id="RU004387"/>
    </source>
</evidence>
<accession>A0A1G5JNU2</accession>
<dbReference type="PRINTS" id="PR00932">
    <property type="entry name" value="AMINO1PTASE"/>
</dbReference>
<organism evidence="11 12">
    <name type="scientific">Desulfoluna spongiiphila</name>
    <dbReference type="NCBI Taxonomy" id="419481"/>
    <lineage>
        <taxon>Bacteria</taxon>
        <taxon>Pseudomonadati</taxon>
        <taxon>Thermodesulfobacteriota</taxon>
        <taxon>Desulfobacteria</taxon>
        <taxon>Desulfobacterales</taxon>
        <taxon>Desulfolunaceae</taxon>
        <taxon>Desulfoluna</taxon>
    </lineage>
</organism>
<name>A0A1G5JNU2_9BACT</name>
<dbReference type="Proteomes" id="UP000198870">
    <property type="component" value="Unassembled WGS sequence"/>
</dbReference>
<sequence>MNKLQFNDELLHFIGESPTPFHAVALLVSLFEKEGFERLHEARRWNLKPGGRYVVTRNDSSLIAFTTGQSPFCDTGLSMAGAHTDSPCLKVKPVPDMEHVGGTRLGVEVYGSPLLTTWFDRDLSLAGRVSTTRDGEKSPRVEHTLIDLKRPVAIIPNLAIHLDREANKQRRVNPQTELPPLTALPGELPADLRSLLQKELAAMEIVVDSGSILEYELSLYDAQAPAYLGWNRELITGARIDNLLSCFTLAHALVGAAEEAPSLVVFNDHEEVGSHTPAGAGGNFLVQVLERLIPDPQERAMASARSLMVSSDNAHALHPAHPQKYDPGHSPRLNQGPVIKYNASQRYATSSTTAAYFREICRRTGVPVQAFAMRNDMPCGSTIGPLTAAATGIPTLDIGVPMLAMHSIRETAGCEDAFYLYRAMTDFFQSRA</sequence>
<dbReference type="RefSeq" id="WP_092215849.1">
    <property type="nucleotide sequence ID" value="NZ_FMUX01000037.1"/>
</dbReference>
<evidence type="ECO:0000256" key="9">
    <source>
        <dbReference type="RuleBase" id="RU004386"/>
    </source>
</evidence>
<dbReference type="GO" id="GO:0008237">
    <property type="term" value="F:metallopeptidase activity"/>
    <property type="evidence" value="ECO:0007669"/>
    <property type="project" value="UniProtKB-KW"/>
</dbReference>
<dbReference type="AlphaFoldDB" id="A0A1G5JNU2"/>
<keyword evidence="3 9" id="KW-0031">Aminopeptidase</keyword>
<evidence type="ECO:0000256" key="7">
    <source>
        <dbReference type="ARBA" id="ARBA00022833"/>
    </source>
</evidence>
<evidence type="ECO:0000256" key="2">
    <source>
        <dbReference type="ARBA" id="ARBA00008290"/>
    </source>
</evidence>
<protein>
    <recommendedName>
        <fullName evidence="10">M18 family aminopeptidase</fullName>
        <ecNumber evidence="10">3.4.11.-</ecNumber>
    </recommendedName>
</protein>
<dbReference type="EMBL" id="FMUX01000037">
    <property type="protein sequence ID" value="SCY90053.1"/>
    <property type="molecule type" value="Genomic_DNA"/>
</dbReference>
<dbReference type="GO" id="GO:0004177">
    <property type="term" value="F:aminopeptidase activity"/>
    <property type="evidence" value="ECO:0007669"/>
    <property type="project" value="UniProtKB-KW"/>
</dbReference>
<comment type="cofactor">
    <cofactor evidence="1 10">
        <name>Zn(2+)</name>
        <dbReference type="ChEBI" id="CHEBI:29105"/>
    </cofactor>
</comment>
<keyword evidence="12" id="KW-1185">Reference proteome</keyword>
<dbReference type="GO" id="GO:0008270">
    <property type="term" value="F:zinc ion binding"/>
    <property type="evidence" value="ECO:0007669"/>
    <property type="project" value="InterPro"/>
</dbReference>
<dbReference type="InterPro" id="IPR023358">
    <property type="entry name" value="Peptidase_M18_dom2"/>
</dbReference>
<keyword evidence="7 9" id="KW-0862">Zinc</keyword>
<evidence type="ECO:0000256" key="3">
    <source>
        <dbReference type="ARBA" id="ARBA00022438"/>
    </source>
</evidence>
<evidence type="ECO:0000313" key="12">
    <source>
        <dbReference type="Proteomes" id="UP000198870"/>
    </source>
</evidence>
<keyword evidence="8 9" id="KW-0482">Metalloprotease</keyword>
<evidence type="ECO:0000256" key="1">
    <source>
        <dbReference type="ARBA" id="ARBA00001947"/>
    </source>
</evidence>
<evidence type="ECO:0000256" key="5">
    <source>
        <dbReference type="ARBA" id="ARBA00022723"/>
    </source>
</evidence>
<dbReference type="Gene3D" id="3.40.630.10">
    <property type="entry name" value="Zn peptidases"/>
    <property type="match status" value="1"/>
</dbReference>
<dbReference type="OrthoDB" id="5288740at2"/>
<dbReference type="InterPro" id="IPR001948">
    <property type="entry name" value="Peptidase_M18"/>
</dbReference>
<dbReference type="CDD" id="cd05658">
    <property type="entry name" value="M18_DAP"/>
    <property type="match status" value="1"/>
</dbReference>
<dbReference type="SUPFAM" id="SSF53187">
    <property type="entry name" value="Zn-dependent exopeptidases"/>
    <property type="match status" value="1"/>
</dbReference>
<dbReference type="NCBIfam" id="NF002759">
    <property type="entry name" value="PRK02813.1"/>
    <property type="match status" value="1"/>
</dbReference>
<evidence type="ECO:0000256" key="8">
    <source>
        <dbReference type="ARBA" id="ARBA00023049"/>
    </source>
</evidence>
<dbReference type="GO" id="GO:0005737">
    <property type="term" value="C:cytoplasm"/>
    <property type="evidence" value="ECO:0007669"/>
    <property type="project" value="UniProtKB-ARBA"/>
</dbReference>
<dbReference type="PANTHER" id="PTHR28570:SF3">
    <property type="entry name" value="ASPARTYL AMINOPEPTIDASE"/>
    <property type="match status" value="1"/>
</dbReference>
<comment type="similarity">
    <text evidence="2 9">Belongs to the peptidase M18 family.</text>
</comment>
<dbReference type="SUPFAM" id="SSF101821">
    <property type="entry name" value="Aminopeptidase/glucanase lid domain"/>
    <property type="match status" value="1"/>
</dbReference>
<evidence type="ECO:0000256" key="4">
    <source>
        <dbReference type="ARBA" id="ARBA00022670"/>
    </source>
</evidence>